<keyword evidence="1" id="KW-0472">Membrane</keyword>
<gene>
    <name evidence="3" type="ORF">EXU30_07505</name>
</gene>
<dbReference type="Proteomes" id="UP000291106">
    <property type="component" value="Chromosome"/>
</dbReference>
<dbReference type="Pfam" id="PF04892">
    <property type="entry name" value="VanZ"/>
    <property type="match status" value="1"/>
</dbReference>
<evidence type="ECO:0000259" key="2">
    <source>
        <dbReference type="Pfam" id="PF04892"/>
    </source>
</evidence>
<dbReference type="RefSeq" id="WP_130598806.1">
    <property type="nucleotide sequence ID" value="NZ_CP036200.1"/>
</dbReference>
<dbReference type="NCBIfam" id="NF037970">
    <property type="entry name" value="vanZ_1"/>
    <property type="match status" value="1"/>
</dbReference>
<dbReference type="AlphaFoldDB" id="A0A411PGD4"/>
<keyword evidence="4" id="KW-1185">Reference proteome</keyword>
<dbReference type="OrthoDB" id="532191at2"/>
<name>A0A411PGD4_9GAMM</name>
<evidence type="ECO:0000313" key="3">
    <source>
        <dbReference type="EMBL" id="QBF82558.1"/>
    </source>
</evidence>
<evidence type="ECO:0000313" key="4">
    <source>
        <dbReference type="Proteomes" id="UP000291106"/>
    </source>
</evidence>
<feature type="transmembrane region" description="Helical" evidence="1">
    <location>
        <begin position="75"/>
        <end position="97"/>
    </location>
</feature>
<keyword evidence="1" id="KW-1133">Transmembrane helix</keyword>
<proteinExistence type="predicted"/>
<keyword evidence="1" id="KW-0812">Transmembrane</keyword>
<reference evidence="3 4" key="1">
    <citation type="submission" date="2019-02" db="EMBL/GenBank/DDBJ databases">
        <title>Shewanella sp. D4-2 isolated from Dokdo Island.</title>
        <authorList>
            <person name="Baek K."/>
        </authorList>
    </citation>
    <scope>NUCLEOTIDE SEQUENCE [LARGE SCALE GENOMIC DNA]</scope>
    <source>
        <strain evidence="3 4">D4-2</strain>
    </source>
</reference>
<sequence length="135" mass="14769">MAVQHIIKLVAASFSLFILWVIYLANTGASSSLFQLVAAIPYGDKLGHLLLFGSLSCIVIVASRFYCITLLGKQAYLGAIVVSLFVIAEEFSQAFIATRTFDFTDLLFDAIGIGLSVIVCRKLQQRLDTDQSKTL</sequence>
<feature type="transmembrane region" description="Helical" evidence="1">
    <location>
        <begin position="49"/>
        <end position="68"/>
    </location>
</feature>
<feature type="domain" description="VanZ-like" evidence="2">
    <location>
        <begin position="36"/>
        <end position="121"/>
    </location>
</feature>
<protein>
    <submittedName>
        <fullName evidence="3">Trypsin</fullName>
    </submittedName>
</protein>
<dbReference type="InterPro" id="IPR006976">
    <property type="entry name" value="VanZ-like"/>
</dbReference>
<dbReference type="KEGG" id="smai:EXU30_07505"/>
<dbReference type="EMBL" id="CP036200">
    <property type="protein sequence ID" value="QBF82558.1"/>
    <property type="molecule type" value="Genomic_DNA"/>
</dbReference>
<accession>A0A411PGD4</accession>
<evidence type="ECO:0000256" key="1">
    <source>
        <dbReference type="SAM" id="Phobius"/>
    </source>
</evidence>
<organism evidence="3 4">
    <name type="scientific">Shewanella maritima</name>
    <dbReference type="NCBI Taxonomy" id="2520507"/>
    <lineage>
        <taxon>Bacteria</taxon>
        <taxon>Pseudomonadati</taxon>
        <taxon>Pseudomonadota</taxon>
        <taxon>Gammaproteobacteria</taxon>
        <taxon>Alteromonadales</taxon>
        <taxon>Shewanellaceae</taxon>
        <taxon>Shewanella</taxon>
    </lineage>
</organism>